<evidence type="ECO:0000313" key="3">
    <source>
        <dbReference type="Proteomes" id="UP001157069"/>
    </source>
</evidence>
<name>A0ABQ6K0U8_9MICO</name>
<dbReference type="InterPro" id="IPR029058">
    <property type="entry name" value="AB_hydrolase_fold"/>
</dbReference>
<reference evidence="3" key="1">
    <citation type="journal article" date="2019" name="Int. J. Syst. Evol. Microbiol.">
        <title>The Global Catalogue of Microorganisms (GCM) 10K type strain sequencing project: providing services to taxonomists for standard genome sequencing and annotation.</title>
        <authorList>
            <consortium name="The Broad Institute Genomics Platform"/>
            <consortium name="The Broad Institute Genome Sequencing Center for Infectious Disease"/>
            <person name="Wu L."/>
            <person name="Ma J."/>
        </authorList>
    </citation>
    <scope>NUCLEOTIDE SEQUENCE [LARGE SCALE GENOMIC DNA]</scope>
    <source>
        <strain evidence="3">NBRC 108755</strain>
    </source>
</reference>
<feature type="domain" description="AB hydrolase-1" evidence="1">
    <location>
        <begin position="47"/>
        <end position="162"/>
    </location>
</feature>
<dbReference type="EMBL" id="BSVA01000001">
    <property type="protein sequence ID" value="GMA93039.1"/>
    <property type="molecule type" value="Genomic_DNA"/>
</dbReference>
<proteinExistence type="predicted"/>
<protein>
    <recommendedName>
        <fullName evidence="1">AB hydrolase-1 domain-containing protein</fullName>
    </recommendedName>
</protein>
<evidence type="ECO:0000313" key="2">
    <source>
        <dbReference type="EMBL" id="GMA93039.1"/>
    </source>
</evidence>
<dbReference type="PANTHER" id="PTHR37946:SF1">
    <property type="entry name" value="SLL1969 PROTEIN"/>
    <property type="match status" value="1"/>
</dbReference>
<gene>
    <name evidence="2" type="ORF">GCM10025869_35680</name>
</gene>
<keyword evidence="3" id="KW-1185">Reference proteome</keyword>
<dbReference type="Gene3D" id="3.40.50.1820">
    <property type="entry name" value="alpha/beta hydrolase"/>
    <property type="match status" value="1"/>
</dbReference>
<sequence>MAGQTQRSFARTAAAIARDFPNAMRFRARAARDWAVPDGFARGSKHPVVILPGVYETWHYLRPVAEALNVAGHPVHIVTTLGFNHRPIPDSARQVWECLRALDLREVTIVAHSKGGLIGKHLLAHDDTEGRVRRVVAIATPFSGSRMAYYAIPRAVRAFRPDDPVVASLLVERSVNSRITSIAPEWDPHIPETSRLEGARNVTLPVVGHFRILLDERLPQLVVDEVEREETTT</sequence>
<evidence type="ECO:0000259" key="1">
    <source>
        <dbReference type="Pfam" id="PF00561"/>
    </source>
</evidence>
<comment type="caution">
    <text evidence="2">The sequence shown here is derived from an EMBL/GenBank/DDBJ whole genome shotgun (WGS) entry which is preliminary data.</text>
</comment>
<organism evidence="2 3">
    <name type="scientific">Homoserinibacter gongjuensis</name>
    <dbReference type="NCBI Taxonomy" id="1162968"/>
    <lineage>
        <taxon>Bacteria</taxon>
        <taxon>Bacillati</taxon>
        <taxon>Actinomycetota</taxon>
        <taxon>Actinomycetes</taxon>
        <taxon>Micrococcales</taxon>
        <taxon>Microbacteriaceae</taxon>
        <taxon>Homoserinibacter</taxon>
    </lineage>
</organism>
<dbReference type="InterPro" id="IPR000073">
    <property type="entry name" value="AB_hydrolase_1"/>
</dbReference>
<dbReference type="PANTHER" id="PTHR37946">
    <property type="entry name" value="SLL1969 PROTEIN"/>
    <property type="match status" value="1"/>
</dbReference>
<dbReference type="Pfam" id="PF00561">
    <property type="entry name" value="Abhydrolase_1"/>
    <property type="match status" value="1"/>
</dbReference>
<accession>A0ABQ6K0U8</accession>
<dbReference type="Proteomes" id="UP001157069">
    <property type="component" value="Unassembled WGS sequence"/>
</dbReference>
<dbReference type="SUPFAM" id="SSF53474">
    <property type="entry name" value="alpha/beta-Hydrolases"/>
    <property type="match status" value="1"/>
</dbReference>
<dbReference type="RefSeq" id="WP_284301763.1">
    <property type="nucleotide sequence ID" value="NZ_BSVA01000001.1"/>
</dbReference>